<dbReference type="InterPro" id="IPR008775">
    <property type="entry name" value="Phytyl_CoA_dOase-like"/>
</dbReference>
<evidence type="ECO:0000313" key="2">
    <source>
        <dbReference type="EMBL" id="MBZ1349410.1"/>
    </source>
</evidence>
<dbReference type="Proteomes" id="UP000739565">
    <property type="component" value="Unassembled WGS sequence"/>
</dbReference>
<dbReference type="SUPFAM" id="SSF51197">
    <property type="entry name" value="Clavaminate synthase-like"/>
    <property type="match status" value="1"/>
</dbReference>
<gene>
    <name evidence="2" type="ORF">KZZ10_02015</name>
</gene>
<comment type="caution">
    <text evidence="2">The sequence shown here is derived from an EMBL/GenBank/DDBJ whole genome shotgun (WGS) entry which is preliminary data.</text>
</comment>
<dbReference type="Pfam" id="PF05721">
    <property type="entry name" value="PhyH"/>
    <property type="match status" value="1"/>
</dbReference>
<protein>
    <submittedName>
        <fullName evidence="2">Phytanoyl-CoA dioxygenase family protein</fullName>
    </submittedName>
</protein>
<dbReference type="RefSeq" id="WP_259659834.1">
    <property type="nucleotide sequence ID" value="NZ_JAHXRI010000004.1"/>
</dbReference>
<dbReference type="PANTHER" id="PTHR20883">
    <property type="entry name" value="PHYTANOYL-COA DIOXYGENASE DOMAIN CONTAINING 1"/>
    <property type="match status" value="1"/>
</dbReference>
<keyword evidence="3" id="KW-1185">Reference proteome</keyword>
<dbReference type="Gene3D" id="2.60.120.620">
    <property type="entry name" value="q2cbj1_9rhob like domain"/>
    <property type="match status" value="1"/>
</dbReference>
<dbReference type="GO" id="GO:0016706">
    <property type="term" value="F:2-oxoglutarate-dependent dioxygenase activity"/>
    <property type="evidence" value="ECO:0007669"/>
    <property type="project" value="UniProtKB-ARBA"/>
</dbReference>
<evidence type="ECO:0000256" key="1">
    <source>
        <dbReference type="ARBA" id="ARBA00001954"/>
    </source>
</evidence>
<name>A0A953N9Y2_9BURK</name>
<reference evidence="2" key="1">
    <citation type="submission" date="2021-07" db="EMBL/GenBank/DDBJ databases">
        <title>New genus and species of the family Alcaligenaceae.</title>
        <authorList>
            <person name="Hahn M.W."/>
        </authorList>
    </citation>
    <scope>NUCLEOTIDE SEQUENCE</scope>
    <source>
        <strain evidence="2">LF4-65</strain>
    </source>
</reference>
<keyword evidence="2" id="KW-0560">Oxidoreductase</keyword>
<proteinExistence type="predicted"/>
<accession>A0A953N9Y2</accession>
<dbReference type="GO" id="GO:0005506">
    <property type="term" value="F:iron ion binding"/>
    <property type="evidence" value="ECO:0007669"/>
    <property type="project" value="UniProtKB-ARBA"/>
</dbReference>
<evidence type="ECO:0000313" key="3">
    <source>
        <dbReference type="Proteomes" id="UP000739565"/>
    </source>
</evidence>
<dbReference type="AlphaFoldDB" id="A0A953N9Y2"/>
<comment type="cofactor">
    <cofactor evidence="1">
        <name>Fe(2+)</name>
        <dbReference type="ChEBI" id="CHEBI:29033"/>
    </cofactor>
</comment>
<dbReference type="EMBL" id="JAHXRI010000004">
    <property type="protein sequence ID" value="MBZ1349410.1"/>
    <property type="molecule type" value="Genomic_DNA"/>
</dbReference>
<organism evidence="2 3">
    <name type="scientific">Zwartia hollandica</name>
    <dbReference type="NCBI Taxonomy" id="324606"/>
    <lineage>
        <taxon>Bacteria</taxon>
        <taxon>Pseudomonadati</taxon>
        <taxon>Pseudomonadota</taxon>
        <taxon>Betaproteobacteria</taxon>
        <taxon>Burkholderiales</taxon>
        <taxon>Alcaligenaceae</taxon>
        <taxon>Zwartia</taxon>
    </lineage>
</organism>
<sequence>MGHDTTFKVDMNKWAQDGYLHLPKFYSHEFIDNIIENIERFRAEAGDEAYDPSGRANRVLHVHAGSPGIQKALLNPALNNVLTQLFSAKPVLWGTLLFDQGSEQIAHTDAPWFFVEPYGSMAGVWTALEDVHEDSGPLFLIPGTHKNALDVEGALKKNPELYAEVLAFRAKNISASTDPACWDLSKRVAEQCQLEWTNREGRQRFCIKKGDVVIWHQWMVHGGSPVNDVSRTRQSLISHWAANNSVAFDQHNYFLNYGRLDEKLALKLPMQDTAEGLYLKQKSHIISWVPPETFINTVEET</sequence>
<keyword evidence="2" id="KW-0223">Dioxygenase</keyword>
<dbReference type="PANTHER" id="PTHR20883:SF48">
    <property type="entry name" value="ECTOINE DIOXYGENASE"/>
    <property type="match status" value="1"/>
</dbReference>